<dbReference type="AlphaFoldDB" id="A0A1R1LBT5"/>
<gene>
    <name evidence="2" type="ORF">BKD30_06765</name>
</gene>
<organism evidence="2 3">
    <name type="scientific">Tersicoccus phoenicis</name>
    <dbReference type="NCBI Taxonomy" id="554083"/>
    <lineage>
        <taxon>Bacteria</taxon>
        <taxon>Bacillati</taxon>
        <taxon>Actinomycetota</taxon>
        <taxon>Actinomycetes</taxon>
        <taxon>Micrococcales</taxon>
        <taxon>Micrococcaceae</taxon>
        <taxon>Tersicoccus</taxon>
    </lineage>
</organism>
<protein>
    <submittedName>
        <fullName evidence="2">Uncharacterized protein</fullName>
    </submittedName>
</protein>
<comment type="caution">
    <text evidence="2">The sequence shown here is derived from an EMBL/GenBank/DDBJ whole genome shotgun (WGS) entry which is preliminary data.</text>
</comment>
<feature type="transmembrane region" description="Helical" evidence="1">
    <location>
        <begin position="12"/>
        <end position="36"/>
    </location>
</feature>
<dbReference type="EMBL" id="MRDE01000038">
    <property type="protein sequence ID" value="OMH24989.1"/>
    <property type="molecule type" value="Genomic_DNA"/>
</dbReference>
<keyword evidence="1" id="KW-0472">Membrane</keyword>
<reference evidence="2 3" key="1">
    <citation type="submission" date="2016-12" db="EMBL/GenBank/DDBJ databases">
        <title>Draft genome of Tersicoccus phoenicis 1P05MA.</title>
        <authorList>
            <person name="Nakajima Y."/>
            <person name="Yoshizawa S."/>
            <person name="Nakamura K."/>
            <person name="Ogura Y."/>
            <person name="Hayashi T."/>
            <person name="Kogure K."/>
        </authorList>
    </citation>
    <scope>NUCLEOTIDE SEQUENCE [LARGE SCALE GENOMIC DNA]</scope>
    <source>
        <strain evidence="2 3">1p05MA</strain>
    </source>
</reference>
<name>A0A1R1LBT5_9MICC</name>
<accession>A0A1R1LBT5</accession>
<proteinExistence type="predicted"/>
<keyword evidence="1" id="KW-1133">Transmembrane helix</keyword>
<dbReference type="RefSeq" id="WP_076703427.1">
    <property type="nucleotide sequence ID" value="NZ_MRDE01000038.1"/>
</dbReference>
<dbReference type="STRING" id="554083.BKD30_06765"/>
<keyword evidence="1" id="KW-0812">Transmembrane</keyword>
<keyword evidence="3" id="KW-1185">Reference proteome</keyword>
<evidence type="ECO:0000313" key="2">
    <source>
        <dbReference type="EMBL" id="OMH24989.1"/>
    </source>
</evidence>
<sequence>MRKDDGLVRRHGLASLGLGLIVVGVSAAFVLIGVRIEQVMYLDHLRLGDDAIEAVRHYGRFSLTAAAVCGLAVVGGTVCVILAALRAKRTG</sequence>
<evidence type="ECO:0000256" key="1">
    <source>
        <dbReference type="SAM" id="Phobius"/>
    </source>
</evidence>
<dbReference type="Proteomes" id="UP000187085">
    <property type="component" value="Unassembled WGS sequence"/>
</dbReference>
<feature type="transmembrane region" description="Helical" evidence="1">
    <location>
        <begin position="63"/>
        <end position="85"/>
    </location>
</feature>
<evidence type="ECO:0000313" key="3">
    <source>
        <dbReference type="Proteomes" id="UP000187085"/>
    </source>
</evidence>